<reference evidence="1 2" key="1">
    <citation type="submission" date="2016-10" db="EMBL/GenBank/DDBJ databases">
        <title>Comparative genomics of Bacillus thuringiensis reveals a path to pathogens against multiple invertebrate hosts.</title>
        <authorList>
            <person name="Zheng J."/>
            <person name="Gao Q."/>
            <person name="Liu H."/>
            <person name="Peng D."/>
            <person name="Ruan L."/>
            <person name="Sun M."/>
        </authorList>
    </citation>
    <scope>NUCLEOTIDE SEQUENCE [LARGE SCALE GENOMIC DNA]</scope>
    <source>
        <strain evidence="1">BGSC 4W1</strain>
    </source>
</reference>
<name>A0A9X6JU29_BACUK</name>
<comment type="caution">
    <text evidence="1">The sequence shown here is derived from an EMBL/GenBank/DDBJ whole genome shotgun (WGS) entry which is preliminary data.</text>
</comment>
<organism evidence="1 2">
    <name type="scientific">Bacillus thuringiensis serovar kumamotoensis</name>
    <dbReference type="NCBI Taxonomy" id="132267"/>
    <lineage>
        <taxon>Bacteria</taxon>
        <taxon>Bacillati</taxon>
        <taxon>Bacillota</taxon>
        <taxon>Bacilli</taxon>
        <taxon>Bacillales</taxon>
        <taxon>Bacillaceae</taxon>
        <taxon>Bacillus</taxon>
        <taxon>Bacillus cereus group</taxon>
    </lineage>
</organism>
<sequence length="214" mass="24885">MWYEDEANFMKQMVRYTVPDAHIKAKRDAVKHLYSFQPAPQIISGLVLYYPGYKNAVGDYKLTFLGKELKHSHICNDIFNYCSFQTNFPRYMALILKAIYENGISAMSPVPGFNIILQNKSYDFEEFKTLIYWITLQEEINYPIKNNAMSVKLPFSRYYESIYVAYTNQNNININTIMQRADGTIPYNILEGLNVPENLILPTELTDLHTSINS</sequence>
<dbReference type="RefSeq" id="WP_086391434.1">
    <property type="nucleotide sequence ID" value="NZ_NFEH01000033.1"/>
</dbReference>
<protein>
    <submittedName>
        <fullName evidence="1">Uncharacterized protein</fullName>
    </submittedName>
</protein>
<dbReference type="AlphaFoldDB" id="A0A9X6JU29"/>
<proteinExistence type="predicted"/>
<dbReference type="Proteomes" id="UP000195087">
    <property type="component" value="Unassembled WGS sequence"/>
</dbReference>
<evidence type="ECO:0000313" key="2">
    <source>
        <dbReference type="Proteomes" id="UP000195087"/>
    </source>
</evidence>
<accession>A0A9X6JU29</accession>
<gene>
    <name evidence="1" type="ORF">BK769_04195</name>
</gene>
<evidence type="ECO:0000313" key="1">
    <source>
        <dbReference type="EMBL" id="OTZ77965.1"/>
    </source>
</evidence>
<dbReference type="EMBL" id="NFEH01000033">
    <property type="protein sequence ID" value="OTZ77965.1"/>
    <property type="molecule type" value="Genomic_DNA"/>
</dbReference>